<name>A0AAD4CWZ1_ASPNN</name>
<organism evidence="1 2">
    <name type="scientific">Aspergillus nanangensis</name>
    <dbReference type="NCBI Taxonomy" id="2582783"/>
    <lineage>
        <taxon>Eukaryota</taxon>
        <taxon>Fungi</taxon>
        <taxon>Dikarya</taxon>
        <taxon>Ascomycota</taxon>
        <taxon>Pezizomycotina</taxon>
        <taxon>Eurotiomycetes</taxon>
        <taxon>Eurotiomycetidae</taxon>
        <taxon>Eurotiales</taxon>
        <taxon>Aspergillaceae</taxon>
        <taxon>Aspergillus</taxon>
        <taxon>Aspergillus subgen. Circumdati</taxon>
    </lineage>
</organism>
<reference evidence="1" key="2">
    <citation type="submission" date="2020-02" db="EMBL/GenBank/DDBJ databases">
        <authorList>
            <person name="Gilchrist C.L.M."/>
            <person name="Chooi Y.-H."/>
        </authorList>
    </citation>
    <scope>NUCLEOTIDE SEQUENCE</scope>
    <source>
        <strain evidence="1">MST-FP2251</strain>
    </source>
</reference>
<comment type="caution">
    <text evidence="1">The sequence shown here is derived from an EMBL/GenBank/DDBJ whole genome shotgun (WGS) entry which is preliminary data.</text>
</comment>
<sequence>MATLQTTDYFVAVGKEANARRKDQYGHSANALRFCVFICRENIQKLPAMLSGSIPSHTKDRVRILESQVNDLYHALRSTASRDNEASPDISNSYEGILVISNVIMNVTDATTSPGFLLSE</sequence>
<dbReference type="Proteomes" id="UP001194746">
    <property type="component" value="Unassembled WGS sequence"/>
</dbReference>
<dbReference type="AlphaFoldDB" id="A0AAD4CWZ1"/>
<gene>
    <name evidence="1" type="ORF">FE257_011760</name>
</gene>
<dbReference type="EMBL" id="VCAU01000008">
    <property type="protein sequence ID" value="KAF9893328.1"/>
    <property type="molecule type" value="Genomic_DNA"/>
</dbReference>
<evidence type="ECO:0000313" key="1">
    <source>
        <dbReference type="EMBL" id="KAF9893328.1"/>
    </source>
</evidence>
<reference evidence="1" key="1">
    <citation type="journal article" date="2019" name="Beilstein J. Org. Chem.">
        <title>Nanangenines: drimane sesquiterpenoids as the dominant metabolite cohort of a novel Australian fungus, Aspergillus nanangensis.</title>
        <authorList>
            <person name="Lacey H.J."/>
            <person name="Gilchrist C.L.M."/>
            <person name="Crombie A."/>
            <person name="Kalaitzis J.A."/>
            <person name="Vuong D."/>
            <person name="Rutledge P.J."/>
            <person name="Turner P."/>
            <person name="Pitt J.I."/>
            <person name="Lacey E."/>
            <person name="Chooi Y.H."/>
            <person name="Piggott A.M."/>
        </authorList>
    </citation>
    <scope>NUCLEOTIDE SEQUENCE</scope>
    <source>
        <strain evidence="1">MST-FP2251</strain>
    </source>
</reference>
<accession>A0AAD4CWZ1</accession>
<proteinExistence type="predicted"/>
<evidence type="ECO:0000313" key="2">
    <source>
        <dbReference type="Proteomes" id="UP001194746"/>
    </source>
</evidence>
<keyword evidence="2" id="KW-1185">Reference proteome</keyword>
<protein>
    <submittedName>
        <fullName evidence="1">Uncharacterized protein</fullName>
    </submittedName>
</protein>